<name>A0ABS2NFF7_9BACI</name>
<evidence type="ECO:0000256" key="3">
    <source>
        <dbReference type="ARBA" id="ARBA00022475"/>
    </source>
</evidence>
<protein>
    <submittedName>
        <fullName evidence="9">Uncharacterized membrane protein YcaP (DUF421 family)</fullName>
    </submittedName>
</protein>
<proteinExistence type="inferred from homology"/>
<dbReference type="InterPro" id="IPR023090">
    <property type="entry name" value="UPF0702_alpha/beta_dom_sf"/>
</dbReference>
<keyword evidence="10" id="KW-1185">Reference proteome</keyword>
<comment type="similarity">
    <text evidence="2">Belongs to the UPF0702 family.</text>
</comment>
<organism evidence="9 10">
    <name type="scientific">Rossellomorea pakistanensis</name>
    <dbReference type="NCBI Taxonomy" id="992288"/>
    <lineage>
        <taxon>Bacteria</taxon>
        <taxon>Bacillati</taxon>
        <taxon>Bacillota</taxon>
        <taxon>Bacilli</taxon>
        <taxon>Bacillales</taxon>
        <taxon>Bacillaceae</taxon>
        <taxon>Rossellomorea</taxon>
    </lineage>
</organism>
<dbReference type="InterPro" id="IPR007353">
    <property type="entry name" value="DUF421"/>
</dbReference>
<keyword evidence="5 7" id="KW-1133">Transmembrane helix</keyword>
<evidence type="ECO:0000256" key="2">
    <source>
        <dbReference type="ARBA" id="ARBA00006448"/>
    </source>
</evidence>
<sequence>MPEYFEVAFRSIGIVAALFFITKLLGKKQLSKLSFFEYITGVTVGSIAGTLSMDLDLALGEGLMSILIWFSIPFIFSLISLKSTKFRHFVEGIPTVFIENGNIDEKALKREKYTTDELLEQLRKKNIFRVADVEFASLDTNGDLSVLLKKNKQPLIFEDINIAMKKATTPQMVISDGVVDKAALKKVGFNEAWLQSELKKRNIGITDIFLAQLDEDGHLTLDLFHWQKN</sequence>
<dbReference type="Gene3D" id="3.30.240.20">
    <property type="entry name" value="bsu07140 like domains"/>
    <property type="match status" value="2"/>
</dbReference>
<keyword evidence="6 7" id="KW-0472">Membrane</keyword>
<keyword evidence="3" id="KW-1003">Cell membrane</keyword>
<dbReference type="PANTHER" id="PTHR34582:SF7">
    <property type="entry name" value="UPF0702 TRANSMEMBRANE PROTEIN YDFS"/>
    <property type="match status" value="1"/>
</dbReference>
<evidence type="ECO:0000256" key="5">
    <source>
        <dbReference type="ARBA" id="ARBA00022989"/>
    </source>
</evidence>
<evidence type="ECO:0000256" key="4">
    <source>
        <dbReference type="ARBA" id="ARBA00022692"/>
    </source>
</evidence>
<reference evidence="9 10" key="1">
    <citation type="submission" date="2021-01" db="EMBL/GenBank/DDBJ databases">
        <title>Genomic Encyclopedia of Type Strains, Phase IV (KMG-IV): sequencing the most valuable type-strain genomes for metagenomic binning, comparative biology and taxonomic classification.</title>
        <authorList>
            <person name="Goeker M."/>
        </authorList>
    </citation>
    <scope>NUCLEOTIDE SEQUENCE [LARGE SCALE GENOMIC DNA]</scope>
    <source>
        <strain evidence="9 10">DSM 24834</strain>
    </source>
</reference>
<evidence type="ECO:0000259" key="8">
    <source>
        <dbReference type="Pfam" id="PF04239"/>
    </source>
</evidence>
<comment type="caution">
    <text evidence="9">The sequence shown here is derived from an EMBL/GenBank/DDBJ whole genome shotgun (WGS) entry which is preliminary data.</text>
</comment>
<dbReference type="EMBL" id="JAFBDZ010000003">
    <property type="protein sequence ID" value="MBM7586555.1"/>
    <property type="molecule type" value="Genomic_DNA"/>
</dbReference>
<feature type="transmembrane region" description="Helical" evidence="7">
    <location>
        <begin position="7"/>
        <end position="26"/>
    </location>
</feature>
<dbReference type="RefSeq" id="WP_205173766.1">
    <property type="nucleotide sequence ID" value="NZ_JAFBDZ010000003.1"/>
</dbReference>
<feature type="domain" description="YetF C-terminal" evidence="8">
    <location>
        <begin position="82"/>
        <end position="213"/>
    </location>
</feature>
<gene>
    <name evidence="9" type="ORF">JOC86_003107</name>
</gene>
<feature type="transmembrane region" description="Helical" evidence="7">
    <location>
        <begin position="63"/>
        <end position="81"/>
    </location>
</feature>
<dbReference type="Proteomes" id="UP001646157">
    <property type="component" value="Unassembled WGS sequence"/>
</dbReference>
<dbReference type="PANTHER" id="PTHR34582">
    <property type="entry name" value="UPF0702 TRANSMEMBRANE PROTEIN YCAP"/>
    <property type="match status" value="1"/>
</dbReference>
<comment type="subcellular location">
    <subcellularLocation>
        <location evidence="1">Cell membrane</location>
        <topology evidence="1">Multi-pass membrane protein</topology>
    </subcellularLocation>
</comment>
<evidence type="ECO:0000313" key="10">
    <source>
        <dbReference type="Proteomes" id="UP001646157"/>
    </source>
</evidence>
<feature type="transmembrane region" description="Helical" evidence="7">
    <location>
        <begin position="33"/>
        <end position="51"/>
    </location>
</feature>
<dbReference type="Pfam" id="PF04239">
    <property type="entry name" value="DUF421"/>
    <property type="match status" value="1"/>
</dbReference>
<keyword evidence="4 7" id="KW-0812">Transmembrane</keyword>
<evidence type="ECO:0000256" key="7">
    <source>
        <dbReference type="SAM" id="Phobius"/>
    </source>
</evidence>
<accession>A0ABS2NFF7</accession>
<evidence type="ECO:0000313" key="9">
    <source>
        <dbReference type="EMBL" id="MBM7586555.1"/>
    </source>
</evidence>
<evidence type="ECO:0000256" key="1">
    <source>
        <dbReference type="ARBA" id="ARBA00004651"/>
    </source>
</evidence>
<evidence type="ECO:0000256" key="6">
    <source>
        <dbReference type="ARBA" id="ARBA00023136"/>
    </source>
</evidence>